<organism evidence="4 5">
    <name type="scientific">Agitococcus lubricus</name>
    <dbReference type="NCBI Taxonomy" id="1077255"/>
    <lineage>
        <taxon>Bacteria</taxon>
        <taxon>Pseudomonadati</taxon>
        <taxon>Pseudomonadota</taxon>
        <taxon>Gammaproteobacteria</taxon>
        <taxon>Moraxellales</taxon>
        <taxon>Moraxellaceae</taxon>
        <taxon>Agitococcus</taxon>
    </lineage>
</organism>
<dbReference type="Proteomes" id="UP000244223">
    <property type="component" value="Unassembled WGS sequence"/>
</dbReference>
<gene>
    <name evidence="4" type="ORF">C8N29_10833</name>
</gene>
<accession>A0A2T5IYR7</accession>
<dbReference type="PRINTS" id="PR00081">
    <property type="entry name" value="GDHRDH"/>
</dbReference>
<dbReference type="CDD" id="cd05233">
    <property type="entry name" value="SDR_c"/>
    <property type="match status" value="1"/>
</dbReference>
<evidence type="ECO:0000256" key="3">
    <source>
        <dbReference type="RuleBase" id="RU000363"/>
    </source>
</evidence>
<dbReference type="RefSeq" id="WP_204509313.1">
    <property type="nucleotide sequence ID" value="NZ_QAON01000008.1"/>
</dbReference>
<dbReference type="Pfam" id="PF00106">
    <property type="entry name" value="adh_short"/>
    <property type="match status" value="1"/>
</dbReference>
<reference evidence="4 5" key="1">
    <citation type="submission" date="2018-04" db="EMBL/GenBank/DDBJ databases">
        <title>Genomic Encyclopedia of Archaeal and Bacterial Type Strains, Phase II (KMG-II): from individual species to whole genera.</title>
        <authorList>
            <person name="Goeker M."/>
        </authorList>
    </citation>
    <scope>NUCLEOTIDE SEQUENCE [LARGE SCALE GENOMIC DNA]</scope>
    <source>
        <strain evidence="4 5">DSM 5822</strain>
    </source>
</reference>
<dbReference type="InterPro" id="IPR002347">
    <property type="entry name" value="SDR_fam"/>
</dbReference>
<name>A0A2T5IYR7_9GAMM</name>
<protein>
    <submittedName>
        <fullName evidence="4">Short-subunit dehydrogenase</fullName>
    </submittedName>
</protein>
<dbReference type="PRINTS" id="PR00080">
    <property type="entry name" value="SDRFAMILY"/>
</dbReference>
<keyword evidence="5" id="KW-1185">Reference proteome</keyword>
<dbReference type="PANTHER" id="PTHR44196">
    <property type="entry name" value="DEHYDROGENASE/REDUCTASE SDR FAMILY MEMBER 7B"/>
    <property type="match status" value="1"/>
</dbReference>
<sequence length="304" mass="33555">MTHNITHHKPHIWARALSWLANPKGLNNLDKLRNAVEGKHILLTGASFGIGEATAYRLANAGAILFLVARSSDKLQQVVAKIRAGGGQAYAYSADLSKPEQAKALIETMLAEHHYVDILINNAGKSIRRSIMMSENRFQDFERTMAINYLGPVQLVLALLPSMRARKQGHIINISTWGVRMPPGARWAAYQASKGAFDIWLRSVALEIKAQGIDTTSIYPAIVYTRMSAPTPWMHLLPGMTTDEAAHVIERAIVDKPIDIIPPFLRPGEVTSVLFPAPIRKGMQLVFKYSKDSEASIKSAQKGL</sequence>
<dbReference type="SUPFAM" id="SSF51735">
    <property type="entry name" value="NAD(P)-binding Rossmann-fold domains"/>
    <property type="match status" value="1"/>
</dbReference>
<dbReference type="Gene3D" id="3.40.50.720">
    <property type="entry name" value="NAD(P)-binding Rossmann-like Domain"/>
    <property type="match status" value="1"/>
</dbReference>
<proteinExistence type="inferred from homology"/>
<dbReference type="GO" id="GO:0016491">
    <property type="term" value="F:oxidoreductase activity"/>
    <property type="evidence" value="ECO:0007669"/>
    <property type="project" value="UniProtKB-KW"/>
</dbReference>
<dbReference type="InterPro" id="IPR036291">
    <property type="entry name" value="NAD(P)-bd_dom_sf"/>
</dbReference>
<evidence type="ECO:0000313" key="4">
    <source>
        <dbReference type="EMBL" id="PTQ89152.1"/>
    </source>
</evidence>
<dbReference type="PANTHER" id="PTHR44196:SF1">
    <property type="entry name" value="DEHYDROGENASE_REDUCTASE SDR FAMILY MEMBER 7B"/>
    <property type="match status" value="1"/>
</dbReference>
<comment type="caution">
    <text evidence="4">The sequence shown here is derived from an EMBL/GenBank/DDBJ whole genome shotgun (WGS) entry which is preliminary data.</text>
</comment>
<comment type="similarity">
    <text evidence="1 3">Belongs to the short-chain dehydrogenases/reductases (SDR) family.</text>
</comment>
<evidence type="ECO:0000256" key="1">
    <source>
        <dbReference type="ARBA" id="ARBA00006484"/>
    </source>
</evidence>
<dbReference type="AlphaFoldDB" id="A0A2T5IYR7"/>
<evidence type="ECO:0000256" key="2">
    <source>
        <dbReference type="ARBA" id="ARBA00023002"/>
    </source>
</evidence>
<evidence type="ECO:0000313" key="5">
    <source>
        <dbReference type="Proteomes" id="UP000244223"/>
    </source>
</evidence>
<keyword evidence="2" id="KW-0560">Oxidoreductase</keyword>
<dbReference type="GO" id="GO:0016020">
    <property type="term" value="C:membrane"/>
    <property type="evidence" value="ECO:0007669"/>
    <property type="project" value="TreeGrafter"/>
</dbReference>
<dbReference type="EMBL" id="QAON01000008">
    <property type="protein sequence ID" value="PTQ89152.1"/>
    <property type="molecule type" value="Genomic_DNA"/>
</dbReference>